<keyword evidence="1" id="KW-0812">Transmembrane</keyword>
<dbReference type="RefSeq" id="WP_266137784.1">
    <property type="nucleotide sequence ID" value="NZ_JANIDX010000005.1"/>
</dbReference>
<feature type="transmembrane region" description="Helical" evidence="1">
    <location>
        <begin position="320"/>
        <end position="343"/>
    </location>
</feature>
<reference evidence="2 3" key="1">
    <citation type="submission" date="2022-07" db="EMBL/GenBank/DDBJ databases">
        <title>Bombella genomes.</title>
        <authorList>
            <person name="Harer L."/>
            <person name="Styblova S."/>
            <person name="Ehrmann M."/>
        </authorList>
    </citation>
    <scope>NUCLEOTIDE SEQUENCE [LARGE SCALE GENOMIC DNA]</scope>
    <source>
        <strain evidence="2 3">TMW 2.2556</strain>
    </source>
</reference>
<dbReference type="Proteomes" id="UP001165575">
    <property type="component" value="Unassembled WGS sequence"/>
</dbReference>
<gene>
    <name evidence="2" type="ORF">NQF89_06215</name>
</gene>
<sequence>MEVFSRRIPSPPRREGEAAYPLFAPEQVLTLFQRRCADICSRFEEWRTPIRVKGVIGEIPVERWRRREATPLLDAHTGAALLLEIPPALVAEEGLRTGETVQVIGVLRAHAQQGQLTLRMDVLSLTRDALEEAHRQSEMVMELMRSLPPRRRAFPTQEGARMLLLGLGVGSERLAHMVHALGGLWSERNVTLRAVSEAEGPEALQNLSQIEHEIIFLIMAKGHLSAWEQPACIKALSRCPAYRILACDGGGDEQEGGTLLAHLVEQYFTTPLEAAEFIRYQSVEHRQRQDEERAHQEEVEALRTSLAALTQRPTEGPPRLSMLALTLGVVLGVSLIVAGHWFLGLF</sequence>
<proteinExistence type="predicted"/>
<evidence type="ECO:0000313" key="3">
    <source>
        <dbReference type="Proteomes" id="UP001165575"/>
    </source>
</evidence>
<accession>A0ABT3WLK0</accession>
<evidence type="ECO:0000256" key="1">
    <source>
        <dbReference type="SAM" id="Phobius"/>
    </source>
</evidence>
<dbReference type="EMBL" id="JANIDX010000005">
    <property type="protein sequence ID" value="MCX5620015.1"/>
    <property type="molecule type" value="Genomic_DNA"/>
</dbReference>
<comment type="caution">
    <text evidence="2">The sequence shown here is derived from an EMBL/GenBank/DDBJ whole genome shotgun (WGS) entry which is preliminary data.</text>
</comment>
<keyword evidence="3" id="KW-1185">Reference proteome</keyword>
<keyword evidence="1" id="KW-1133">Transmembrane helix</keyword>
<evidence type="ECO:0000313" key="2">
    <source>
        <dbReference type="EMBL" id="MCX5620015.1"/>
    </source>
</evidence>
<name>A0ABT3WLK0_9PROT</name>
<protein>
    <submittedName>
        <fullName evidence="2">Uncharacterized protein</fullName>
    </submittedName>
</protein>
<keyword evidence="1" id="KW-0472">Membrane</keyword>
<organism evidence="2 3">
    <name type="scientific">Bombella pollinis</name>
    <dbReference type="NCBI Taxonomy" id="2967337"/>
    <lineage>
        <taxon>Bacteria</taxon>
        <taxon>Pseudomonadati</taxon>
        <taxon>Pseudomonadota</taxon>
        <taxon>Alphaproteobacteria</taxon>
        <taxon>Acetobacterales</taxon>
        <taxon>Acetobacteraceae</taxon>
        <taxon>Bombella</taxon>
    </lineage>
</organism>